<name>A0AAJ4DN51_9BACT</name>
<protein>
    <submittedName>
        <fullName evidence="1">Uncharacterized protein</fullName>
    </submittedName>
</protein>
<reference evidence="2" key="1">
    <citation type="submission" date="2019-06" db="EMBL/GenBank/DDBJ databases">
        <title>Sulfurimonas gotlandica sp. nov., a chemoautotrophic and psychrotolerant epsilonproteobacterium isolated from a pelagic redoxcline, and an emended description of the genus Sulfurimonas.</title>
        <authorList>
            <person name="Wang S."/>
            <person name="Jiang L."/>
            <person name="Shao Z."/>
        </authorList>
    </citation>
    <scope>NUCLEOTIDE SEQUENCE [LARGE SCALE GENOMIC DNA]</scope>
    <source>
        <strain evidence="2">1-1N</strain>
    </source>
</reference>
<dbReference type="Proteomes" id="UP000326061">
    <property type="component" value="Chromosome"/>
</dbReference>
<dbReference type="InterPro" id="IPR027417">
    <property type="entry name" value="P-loop_NTPase"/>
</dbReference>
<dbReference type="Pfam" id="PF13481">
    <property type="entry name" value="AAA_25"/>
    <property type="match status" value="1"/>
</dbReference>
<keyword evidence="2" id="KW-1185">Reference proteome</keyword>
<dbReference type="SUPFAM" id="SSF52540">
    <property type="entry name" value="P-loop containing nucleoside triphosphate hydrolases"/>
    <property type="match status" value="1"/>
</dbReference>
<evidence type="ECO:0000313" key="2">
    <source>
        <dbReference type="Proteomes" id="UP000326061"/>
    </source>
</evidence>
<dbReference type="Gene3D" id="3.40.50.300">
    <property type="entry name" value="P-loop containing nucleotide triphosphate hydrolases"/>
    <property type="match status" value="1"/>
</dbReference>
<proteinExistence type="predicted"/>
<accession>A0AAJ4DN51</accession>
<evidence type="ECO:0000313" key="1">
    <source>
        <dbReference type="EMBL" id="QFR43765.1"/>
    </source>
</evidence>
<organism evidence="1 2">
    <name type="scientific">Sulfurimonas xiamenensis</name>
    <dbReference type="NCBI Taxonomy" id="2590021"/>
    <lineage>
        <taxon>Bacteria</taxon>
        <taxon>Pseudomonadati</taxon>
        <taxon>Campylobacterota</taxon>
        <taxon>Epsilonproteobacteria</taxon>
        <taxon>Campylobacterales</taxon>
        <taxon>Sulfurimonadaceae</taxon>
        <taxon>Sulfurimonas</taxon>
    </lineage>
</organism>
<gene>
    <name evidence="1" type="ORF">FJR47_07515</name>
</gene>
<dbReference type="KEGG" id="suln:FJR47_07515"/>
<dbReference type="EMBL" id="CP041166">
    <property type="protein sequence ID" value="QFR43765.1"/>
    <property type="molecule type" value="Genomic_DNA"/>
</dbReference>
<sequence length="282" mass="32005">METVLLVMYLTKRCFKMYYFNNELNKFDILKIPEEQHQSIKGLPVSEVGLLVAPGATGKSMFVLNLILASCGLTYNHLIEKPVKTLYVSLEDRLEDIQRRLYAYKKALNISETTLQETELDFKIIENKSTERLIEKGVNQKDNKFFQELNSIISDGKYELVIIDTLIKSYTGFEENNNADMAMVLSHFNNMAIDNQCSVLLLHHTNKGAIGQNADINQSISRGASSLVDNSRFVLSLSKNEYDTGIICQSIKTNFSAPTRCEYMRAYKGALICEESEHELVA</sequence>
<dbReference type="AlphaFoldDB" id="A0AAJ4DN51"/>